<dbReference type="NCBIfam" id="TIGR01930">
    <property type="entry name" value="AcCoA-C-Actrans"/>
    <property type="match status" value="1"/>
</dbReference>
<dbReference type="InterPro" id="IPR020610">
    <property type="entry name" value="Thiolase_AS"/>
</dbReference>
<evidence type="ECO:0000256" key="4">
    <source>
        <dbReference type="ARBA" id="ARBA00023315"/>
    </source>
</evidence>
<feature type="domain" description="Thiolase N-terminal" evidence="8">
    <location>
        <begin position="5"/>
        <end position="270"/>
    </location>
</feature>
<dbReference type="Proteomes" id="UP000092207">
    <property type="component" value="Unassembled WGS sequence"/>
</dbReference>
<feature type="active site" description="Acyl-thioester intermediate" evidence="6">
    <location>
        <position position="89"/>
    </location>
</feature>
<dbReference type="EMBL" id="LZJY01000346">
    <property type="protein sequence ID" value="OBH91551.1"/>
    <property type="molecule type" value="Genomic_DNA"/>
</dbReference>
<feature type="domain" description="Thiolase C-terminal" evidence="9">
    <location>
        <begin position="280"/>
        <end position="407"/>
    </location>
</feature>
<dbReference type="PROSITE" id="PS00099">
    <property type="entry name" value="THIOLASE_3"/>
    <property type="match status" value="1"/>
</dbReference>
<dbReference type="InterPro" id="IPR016039">
    <property type="entry name" value="Thiolase-like"/>
</dbReference>
<name>A0A1A2USM0_MYCSC</name>
<evidence type="ECO:0000256" key="5">
    <source>
        <dbReference type="ARBA" id="ARBA00040529"/>
    </source>
</evidence>
<keyword evidence="3 7" id="KW-0808">Transferase</keyword>
<dbReference type="InterPro" id="IPR002155">
    <property type="entry name" value="Thiolase"/>
</dbReference>
<dbReference type="PANTHER" id="PTHR18919:SF107">
    <property type="entry name" value="ACETYL-COA ACETYLTRANSFERASE, CYTOSOLIC"/>
    <property type="match status" value="1"/>
</dbReference>
<evidence type="ECO:0000256" key="7">
    <source>
        <dbReference type="RuleBase" id="RU003557"/>
    </source>
</evidence>
<dbReference type="SUPFAM" id="SSF53901">
    <property type="entry name" value="Thiolase-like"/>
    <property type="match status" value="2"/>
</dbReference>
<evidence type="ECO:0000256" key="3">
    <source>
        <dbReference type="ARBA" id="ARBA00022679"/>
    </source>
</evidence>
<evidence type="ECO:0000256" key="6">
    <source>
        <dbReference type="PIRSR" id="PIRSR000429-1"/>
    </source>
</evidence>
<dbReference type="InterPro" id="IPR020617">
    <property type="entry name" value="Thiolase_C"/>
</dbReference>
<evidence type="ECO:0000256" key="1">
    <source>
        <dbReference type="ARBA" id="ARBA00010982"/>
    </source>
</evidence>
<evidence type="ECO:0000259" key="9">
    <source>
        <dbReference type="Pfam" id="PF02803"/>
    </source>
</evidence>
<dbReference type="Pfam" id="PF00108">
    <property type="entry name" value="Thiolase_N"/>
    <property type="match status" value="1"/>
</dbReference>
<dbReference type="GO" id="GO:0003985">
    <property type="term" value="F:acetyl-CoA C-acetyltransferase activity"/>
    <property type="evidence" value="ECO:0007669"/>
    <property type="project" value="UniProtKB-EC"/>
</dbReference>
<reference evidence="10 11" key="1">
    <citation type="submission" date="2016-06" db="EMBL/GenBank/DDBJ databases">
        <authorList>
            <person name="Kjaerup R.B."/>
            <person name="Dalgaard T.S."/>
            <person name="Juul-Madsen H.R."/>
        </authorList>
    </citation>
    <scope>NUCLEOTIDE SEQUENCE [LARGE SCALE GENOMIC DNA]</scope>
    <source>
        <strain evidence="10 11">E2838</strain>
    </source>
</reference>
<dbReference type="CDD" id="cd00751">
    <property type="entry name" value="thiolase"/>
    <property type="match status" value="1"/>
</dbReference>
<protein>
    <recommendedName>
        <fullName evidence="5">Probable acetyl-CoA acetyltransferase</fullName>
        <ecNumber evidence="2">2.3.1.9</ecNumber>
    </recommendedName>
</protein>
<keyword evidence="4 7" id="KW-0012">Acyltransferase</keyword>
<evidence type="ECO:0000256" key="2">
    <source>
        <dbReference type="ARBA" id="ARBA00012705"/>
    </source>
</evidence>
<feature type="active site" description="Proton acceptor" evidence="6">
    <location>
        <position position="365"/>
    </location>
</feature>
<sequence>MTEAYVLGGVRTPFTRYGGTLSGIRADDLLGMTMKGACDRLGVPLDAVEDIVAGCVNPAHEGMGDIARWAALAAGFPDTAAGATVNRFCGSSLSAAVTISHAIKAGDLGLGIACGVESMSRSGWALMKGEAAFSPRGPVVMLDTMWSGAGGPPNAVLLARNAYISMIETAQNVADRYSLNREEIDAFALRSQRRAKAARDRGRLAKEIMPVMIPATKKAPARLAEHDEFIRDDTTAEVLAALPAQPGTTQMTAANSSPLSDGASAVVIASGERASELGIEPLARVISSAVYGIDPLIMGVAPAWAIPAAIRRAGLVPEQIDVWEVHEAFSAQALGVLRELPNQLDGFVVPDDKLTPNGGAVAIGHPFGATGARYLLTLAIELAERGARYGVIGVCIGSGQGVAVVLESVAAAE</sequence>
<gene>
    <name evidence="10" type="ORF">A5679_01995</name>
</gene>
<dbReference type="AlphaFoldDB" id="A0A1A2USM0"/>
<dbReference type="RefSeq" id="WP_067309099.1">
    <property type="nucleotide sequence ID" value="NZ_LZJY01000346.1"/>
</dbReference>
<comment type="caution">
    <text evidence="10">The sequence shown here is derived from an EMBL/GenBank/DDBJ whole genome shotgun (WGS) entry which is preliminary data.</text>
</comment>
<dbReference type="Pfam" id="PF02803">
    <property type="entry name" value="Thiolase_C"/>
    <property type="match status" value="1"/>
</dbReference>
<evidence type="ECO:0000259" key="8">
    <source>
        <dbReference type="Pfam" id="PF00108"/>
    </source>
</evidence>
<dbReference type="PIRSF" id="PIRSF000429">
    <property type="entry name" value="Ac-CoA_Ac_transf"/>
    <property type="match status" value="1"/>
</dbReference>
<accession>A0A1A2USM0</accession>
<dbReference type="PANTHER" id="PTHR18919">
    <property type="entry name" value="ACETYL-COA C-ACYLTRANSFERASE"/>
    <property type="match status" value="1"/>
</dbReference>
<comment type="similarity">
    <text evidence="1 7">Belongs to the thiolase-like superfamily. Thiolase family.</text>
</comment>
<organism evidence="10 11">
    <name type="scientific">Mycobacterium scrofulaceum</name>
    <dbReference type="NCBI Taxonomy" id="1783"/>
    <lineage>
        <taxon>Bacteria</taxon>
        <taxon>Bacillati</taxon>
        <taxon>Actinomycetota</taxon>
        <taxon>Actinomycetes</taxon>
        <taxon>Mycobacteriales</taxon>
        <taxon>Mycobacteriaceae</taxon>
        <taxon>Mycobacterium</taxon>
    </lineage>
</organism>
<dbReference type="InterPro" id="IPR020616">
    <property type="entry name" value="Thiolase_N"/>
</dbReference>
<feature type="active site" description="Proton acceptor" evidence="6">
    <location>
        <position position="395"/>
    </location>
</feature>
<evidence type="ECO:0000313" key="10">
    <source>
        <dbReference type="EMBL" id="OBH91551.1"/>
    </source>
</evidence>
<evidence type="ECO:0000313" key="11">
    <source>
        <dbReference type="Proteomes" id="UP000092207"/>
    </source>
</evidence>
<dbReference type="EC" id="2.3.1.9" evidence="2"/>
<dbReference type="Gene3D" id="3.40.47.10">
    <property type="match status" value="1"/>
</dbReference>
<proteinExistence type="inferred from homology"/>